<comment type="similarity">
    <text evidence="5">Belongs to the CFAP53 family.</text>
</comment>
<dbReference type="GO" id="GO:0005929">
    <property type="term" value="C:cilium"/>
    <property type="evidence" value="ECO:0007669"/>
    <property type="project" value="UniProtKB-SubCell"/>
</dbReference>
<evidence type="ECO:0000256" key="2">
    <source>
        <dbReference type="ARBA" id="ARBA00023054"/>
    </source>
</evidence>
<keyword evidence="2 7" id="KW-0175">Coiled coil</keyword>
<evidence type="ECO:0000313" key="9">
    <source>
        <dbReference type="EMBL" id="CAE0779185.1"/>
    </source>
</evidence>
<feature type="coiled-coil region" evidence="7">
    <location>
        <begin position="62"/>
        <end position="118"/>
    </location>
</feature>
<dbReference type="InterPro" id="IPR043597">
    <property type="entry name" value="TPH_dom"/>
</dbReference>
<dbReference type="AlphaFoldDB" id="A0A7S4BWB5"/>
<evidence type="ECO:0000256" key="1">
    <source>
        <dbReference type="ARBA" id="ARBA00004138"/>
    </source>
</evidence>
<gene>
    <name evidence="9" type="ORF">PCAR00345_LOCUS31824</name>
</gene>
<dbReference type="EMBL" id="HBIZ01049732">
    <property type="protein sequence ID" value="CAE0779185.1"/>
    <property type="molecule type" value="Transcribed_RNA"/>
</dbReference>
<accession>A0A7S4BWB5</accession>
<dbReference type="InterPro" id="IPR043596">
    <property type="entry name" value="CFAP53/TCHP"/>
</dbReference>
<dbReference type="Pfam" id="PF13868">
    <property type="entry name" value="TPH"/>
    <property type="match status" value="1"/>
</dbReference>
<keyword evidence="4" id="KW-0966">Cell projection</keyword>
<name>A0A7S4BWB5_CHRCT</name>
<protein>
    <recommendedName>
        <fullName evidence="6">Cilia- and flagella-associated protein 53</fullName>
    </recommendedName>
</protein>
<evidence type="ECO:0000256" key="5">
    <source>
        <dbReference type="ARBA" id="ARBA00033747"/>
    </source>
</evidence>
<reference evidence="9" key="1">
    <citation type="submission" date="2021-01" db="EMBL/GenBank/DDBJ databases">
        <authorList>
            <person name="Corre E."/>
            <person name="Pelletier E."/>
            <person name="Niang G."/>
            <person name="Scheremetjew M."/>
            <person name="Finn R."/>
            <person name="Kale V."/>
            <person name="Holt S."/>
            <person name="Cochrane G."/>
            <person name="Meng A."/>
            <person name="Brown T."/>
            <person name="Cohen L."/>
        </authorList>
    </citation>
    <scope>NUCLEOTIDE SEQUENCE</scope>
    <source>
        <strain evidence="9">CCMP645</strain>
    </source>
</reference>
<dbReference type="PANTHER" id="PTHR31183">
    <property type="entry name" value="TRICHOPLEIN KERATIN FILAMENT-BINDING PROTEIN FAMILY MEMBER"/>
    <property type="match status" value="1"/>
</dbReference>
<dbReference type="PANTHER" id="PTHR31183:SF1">
    <property type="entry name" value="CILIA- AND FLAGELLA-ASSOCIATED PROTEIN 53"/>
    <property type="match status" value="1"/>
</dbReference>
<proteinExistence type="inferred from homology"/>
<organism evidence="9">
    <name type="scientific">Chrysotila carterae</name>
    <name type="common">Marine alga</name>
    <name type="synonym">Syracosphaera carterae</name>
    <dbReference type="NCBI Taxonomy" id="13221"/>
    <lineage>
        <taxon>Eukaryota</taxon>
        <taxon>Haptista</taxon>
        <taxon>Haptophyta</taxon>
        <taxon>Prymnesiophyceae</taxon>
        <taxon>Isochrysidales</taxon>
        <taxon>Isochrysidaceae</taxon>
        <taxon>Chrysotila</taxon>
    </lineage>
</organism>
<feature type="coiled-coil region" evidence="7">
    <location>
        <begin position="181"/>
        <end position="247"/>
    </location>
</feature>
<evidence type="ECO:0000259" key="8">
    <source>
        <dbReference type="Pfam" id="PF13868"/>
    </source>
</evidence>
<keyword evidence="3" id="KW-0969">Cilium</keyword>
<comment type="subcellular location">
    <subcellularLocation>
        <location evidence="1">Cell projection</location>
        <location evidence="1">Cilium</location>
    </subcellularLocation>
</comment>
<evidence type="ECO:0000256" key="4">
    <source>
        <dbReference type="ARBA" id="ARBA00023273"/>
    </source>
</evidence>
<evidence type="ECO:0000256" key="3">
    <source>
        <dbReference type="ARBA" id="ARBA00023069"/>
    </source>
</evidence>
<evidence type="ECO:0000256" key="7">
    <source>
        <dbReference type="SAM" id="Coils"/>
    </source>
</evidence>
<sequence length="473" mass="55655">MPGSDHMILRRRAQEESRMKYEEGCKDLAKATNTATWEIRTSGMIEANRTQQRFESIRRQDAAHLEARRQRLADMLEQESMEFEQQLEQLEETPEERKSRMQARALELKQKREAERQAFVQQQYERQWRLACDPLREQDSKLILKATNAARAYQIGEKMRQLEIEEQESRAFDEMWERDRLAKLEREAADAAARKAMNEAQKRVLDRQVHELHSYRTSEKELMAQEAELLRQQCELEQQEAKRVEQLRADMVARAHDELDSFNVKRRSQMQSALERERLEDSAMLASRLEAERMAEERETASKLAMQQETKLFTEHMLAQKRELNKQEAAQEEIRSKELTKAWEKRTAVWGQEQEARERLMAQVLDERKLQVMTKLEKELIAKQKAADDRATLEAELRRVNGMEMDKAAAASRTRLEHRSLLEQQVKEKAFKKAAADFSKDQERAAAERAEAEYQSMLGSQMAKTQAQMSRYS</sequence>
<feature type="domain" description="Trichohyalin-plectin-homology" evidence="8">
    <location>
        <begin position="131"/>
        <end position="459"/>
    </location>
</feature>
<evidence type="ECO:0000256" key="6">
    <source>
        <dbReference type="ARBA" id="ARBA00033773"/>
    </source>
</evidence>